<dbReference type="PANTHER" id="PTHR30126:SF77">
    <property type="entry name" value="TRANSCRIPTIONAL REGULATORY PROTEIN"/>
    <property type="match status" value="1"/>
</dbReference>
<dbReference type="EMBL" id="CP001349">
    <property type="protein sequence ID" value="ACL56103.1"/>
    <property type="molecule type" value="Genomic_DNA"/>
</dbReference>
<evidence type="ECO:0000256" key="2">
    <source>
        <dbReference type="ARBA" id="ARBA00023015"/>
    </source>
</evidence>
<accession>B8IJ88</accession>
<dbReference type="OrthoDB" id="9791253at2"/>
<evidence type="ECO:0000313" key="6">
    <source>
        <dbReference type="EMBL" id="ACL56103.1"/>
    </source>
</evidence>
<evidence type="ECO:0000256" key="1">
    <source>
        <dbReference type="ARBA" id="ARBA00009437"/>
    </source>
</evidence>
<evidence type="ECO:0000256" key="4">
    <source>
        <dbReference type="ARBA" id="ARBA00023163"/>
    </source>
</evidence>
<evidence type="ECO:0000256" key="3">
    <source>
        <dbReference type="ARBA" id="ARBA00023125"/>
    </source>
</evidence>
<name>B8IJ88_METNO</name>
<reference evidence="6 7" key="1">
    <citation type="submission" date="2009-01" db="EMBL/GenBank/DDBJ databases">
        <title>Complete sequence of chromosome of Methylobacterium nodulans ORS 2060.</title>
        <authorList>
            <consortium name="US DOE Joint Genome Institute"/>
            <person name="Lucas S."/>
            <person name="Copeland A."/>
            <person name="Lapidus A."/>
            <person name="Glavina del Rio T."/>
            <person name="Dalin E."/>
            <person name="Tice H."/>
            <person name="Bruce D."/>
            <person name="Goodwin L."/>
            <person name="Pitluck S."/>
            <person name="Sims D."/>
            <person name="Brettin T."/>
            <person name="Detter J.C."/>
            <person name="Han C."/>
            <person name="Larimer F."/>
            <person name="Land M."/>
            <person name="Hauser L."/>
            <person name="Kyrpides N."/>
            <person name="Ivanova N."/>
            <person name="Marx C.J."/>
            <person name="Richardson P."/>
        </authorList>
    </citation>
    <scope>NUCLEOTIDE SEQUENCE [LARGE SCALE GENOMIC DNA]</scope>
    <source>
        <strain evidence="7">LMG 21967 / CNCM I-2342 / ORS 2060</strain>
    </source>
</reference>
<keyword evidence="3" id="KW-0238">DNA-binding</keyword>
<dbReference type="KEGG" id="mno:Mnod_1096"/>
<dbReference type="Pfam" id="PF00126">
    <property type="entry name" value="HTH_1"/>
    <property type="match status" value="1"/>
</dbReference>
<dbReference type="RefSeq" id="WP_015927801.1">
    <property type="nucleotide sequence ID" value="NC_011894.1"/>
</dbReference>
<evidence type="ECO:0000313" key="7">
    <source>
        <dbReference type="Proteomes" id="UP000008207"/>
    </source>
</evidence>
<proteinExistence type="inferred from homology"/>
<organism evidence="6 7">
    <name type="scientific">Methylobacterium nodulans (strain LMG 21967 / CNCM I-2342 / ORS 2060)</name>
    <dbReference type="NCBI Taxonomy" id="460265"/>
    <lineage>
        <taxon>Bacteria</taxon>
        <taxon>Pseudomonadati</taxon>
        <taxon>Pseudomonadota</taxon>
        <taxon>Alphaproteobacteria</taxon>
        <taxon>Hyphomicrobiales</taxon>
        <taxon>Methylobacteriaceae</taxon>
        <taxon>Methylobacterium</taxon>
    </lineage>
</organism>
<keyword evidence="2" id="KW-0805">Transcription regulation</keyword>
<dbReference type="GO" id="GO:0003700">
    <property type="term" value="F:DNA-binding transcription factor activity"/>
    <property type="evidence" value="ECO:0007669"/>
    <property type="project" value="InterPro"/>
</dbReference>
<dbReference type="STRING" id="460265.Mnod_1096"/>
<dbReference type="SUPFAM" id="SSF53850">
    <property type="entry name" value="Periplasmic binding protein-like II"/>
    <property type="match status" value="1"/>
</dbReference>
<sequence>MADLRSLEIFYWTATLCSFRQAAERLNTTQPAVSQRIAALEEEFGVKLFERRARSVCLTAKGRDLLVYAERFLRLRTEMMAAIASPGTMKGVLRLGVSETIVHTWLMRFIEAMSQTYPGVTVDLSVDISPNMRDALLSRDLDLAFLVGPITMPSLVNLPLCSYSVAWIASPRLDFGPGEVALADLVRFPIITYPKNTNPYVQLHDLLARSNLPPPRLYSNASLSTIVRMTLEGIGVCVIPPEIVSREIESGQLRILNTAVRLPDIVFTATYANTPDCGLAAPAARLACAVAGGTWQT</sequence>
<dbReference type="Gene3D" id="1.10.10.10">
    <property type="entry name" value="Winged helix-like DNA-binding domain superfamily/Winged helix DNA-binding domain"/>
    <property type="match status" value="1"/>
</dbReference>
<keyword evidence="7" id="KW-1185">Reference proteome</keyword>
<dbReference type="GO" id="GO:0000976">
    <property type="term" value="F:transcription cis-regulatory region binding"/>
    <property type="evidence" value="ECO:0007669"/>
    <property type="project" value="TreeGrafter"/>
</dbReference>
<dbReference type="AlphaFoldDB" id="B8IJ88"/>
<dbReference type="InterPro" id="IPR005119">
    <property type="entry name" value="LysR_subst-bd"/>
</dbReference>
<dbReference type="Proteomes" id="UP000008207">
    <property type="component" value="Chromosome"/>
</dbReference>
<dbReference type="InterPro" id="IPR036390">
    <property type="entry name" value="WH_DNA-bd_sf"/>
</dbReference>
<dbReference type="InterPro" id="IPR000847">
    <property type="entry name" value="LysR_HTH_N"/>
</dbReference>
<feature type="domain" description="HTH lysR-type" evidence="5">
    <location>
        <begin position="1"/>
        <end position="59"/>
    </location>
</feature>
<dbReference type="Pfam" id="PF03466">
    <property type="entry name" value="LysR_substrate"/>
    <property type="match status" value="1"/>
</dbReference>
<dbReference type="SUPFAM" id="SSF46785">
    <property type="entry name" value="Winged helix' DNA-binding domain"/>
    <property type="match status" value="1"/>
</dbReference>
<gene>
    <name evidence="6" type="ordered locus">Mnod_1096</name>
</gene>
<dbReference type="FunFam" id="1.10.10.10:FF:000001">
    <property type="entry name" value="LysR family transcriptional regulator"/>
    <property type="match status" value="1"/>
</dbReference>
<dbReference type="InterPro" id="IPR036388">
    <property type="entry name" value="WH-like_DNA-bd_sf"/>
</dbReference>
<dbReference type="eggNOG" id="COG0583">
    <property type="taxonomic scope" value="Bacteria"/>
</dbReference>
<dbReference type="HOGENOM" id="CLU_039613_6_1_5"/>
<dbReference type="CDD" id="cd05466">
    <property type="entry name" value="PBP2_LTTR_substrate"/>
    <property type="match status" value="1"/>
</dbReference>
<evidence type="ECO:0000259" key="5">
    <source>
        <dbReference type="PROSITE" id="PS50931"/>
    </source>
</evidence>
<dbReference type="PROSITE" id="PS50931">
    <property type="entry name" value="HTH_LYSR"/>
    <property type="match status" value="1"/>
</dbReference>
<comment type="similarity">
    <text evidence="1">Belongs to the LysR transcriptional regulatory family.</text>
</comment>
<dbReference type="PRINTS" id="PR00039">
    <property type="entry name" value="HTHLYSR"/>
</dbReference>
<dbReference type="Gene3D" id="3.40.190.290">
    <property type="match status" value="1"/>
</dbReference>
<dbReference type="PANTHER" id="PTHR30126">
    <property type="entry name" value="HTH-TYPE TRANSCRIPTIONAL REGULATOR"/>
    <property type="match status" value="1"/>
</dbReference>
<protein>
    <submittedName>
        <fullName evidence="6">Transcriptional regulator, LysR family</fullName>
    </submittedName>
</protein>
<keyword evidence="4" id="KW-0804">Transcription</keyword>